<evidence type="ECO:0000313" key="2">
    <source>
        <dbReference type="EMBL" id="THH31841.1"/>
    </source>
</evidence>
<dbReference type="AlphaFoldDB" id="A0A4S4N264"/>
<organism evidence="2 3">
    <name type="scientific">Antrodiella citrinella</name>
    <dbReference type="NCBI Taxonomy" id="2447956"/>
    <lineage>
        <taxon>Eukaryota</taxon>
        <taxon>Fungi</taxon>
        <taxon>Dikarya</taxon>
        <taxon>Basidiomycota</taxon>
        <taxon>Agaricomycotina</taxon>
        <taxon>Agaricomycetes</taxon>
        <taxon>Polyporales</taxon>
        <taxon>Steccherinaceae</taxon>
        <taxon>Antrodiella</taxon>
    </lineage>
</organism>
<reference evidence="2 3" key="1">
    <citation type="submission" date="2019-02" db="EMBL/GenBank/DDBJ databases">
        <title>Genome sequencing of the rare red list fungi Antrodiella citrinella (Flaviporus citrinellus).</title>
        <authorList>
            <person name="Buettner E."/>
            <person name="Kellner H."/>
        </authorList>
    </citation>
    <scope>NUCLEOTIDE SEQUENCE [LARGE SCALE GENOMIC DNA]</scope>
    <source>
        <strain evidence="2 3">DSM 108506</strain>
    </source>
</reference>
<feature type="compositionally biased region" description="Basic and acidic residues" evidence="1">
    <location>
        <begin position="163"/>
        <end position="176"/>
    </location>
</feature>
<dbReference type="OrthoDB" id="3265918at2759"/>
<evidence type="ECO:0000256" key="1">
    <source>
        <dbReference type="SAM" id="MobiDB-lite"/>
    </source>
</evidence>
<feature type="region of interest" description="Disordered" evidence="1">
    <location>
        <begin position="156"/>
        <end position="211"/>
    </location>
</feature>
<sequence>MVRRHKFSIFQSDALELRALPNALLIKPQNPWPDPPFHWDTERKFEKRLNMSLCIQQSVKVHPSGLARRAIGKRIKSVLGLIVTRGADVEVVEGVPTIKFNHDDVGEKWLLKGWTYFVRPQPCLHLMGHAEVIPILRAALLDIKLKGDAMEEAWARGNTLPPETRRTERKLSRERSNVSNYNSSKPSSGQSKSGKQRSARQPSTSSSWTLS</sequence>
<dbReference type="EMBL" id="SGPM01000036">
    <property type="protein sequence ID" value="THH31841.1"/>
    <property type="molecule type" value="Genomic_DNA"/>
</dbReference>
<proteinExistence type="predicted"/>
<feature type="compositionally biased region" description="Polar residues" evidence="1">
    <location>
        <begin position="199"/>
        <end position="211"/>
    </location>
</feature>
<comment type="caution">
    <text evidence="2">The sequence shown here is derived from an EMBL/GenBank/DDBJ whole genome shotgun (WGS) entry which is preliminary data.</text>
</comment>
<protein>
    <submittedName>
        <fullName evidence="2">Uncharacterized protein</fullName>
    </submittedName>
</protein>
<gene>
    <name evidence="2" type="ORF">EUX98_g2370</name>
</gene>
<keyword evidence="3" id="KW-1185">Reference proteome</keyword>
<accession>A0A4S4N264</accession>
<dbReference type="Proteomes" id="UP000308730">
    <property type="component" value="Unassembled WGS sequence"/>
</dbReference>
<feature type="compositionally biased region" description="Low complexity" evidence="1">
    <location>
        <begin position="177"/>
        <end position="193"/>
    </location>
</feature>
<name>A0A4S4N264_9APHY</name>
<evidence type="ECO:0000313" key="3">
    <source>
        <dbReference type="Proteomes" id="UP000308730"/>
    </source>
</evidence>